<dbReference type="SUPFAM" id="SSF117457">
    <property type="entry name" value="FumA C-terminal domain-like"/>
    <property type="match status" value="1"/>
</dbReference>
<gene>
    <name evidence="4" type="ORF">LTSEUGA_2501</name>
</gene>
<evidence type="ECO:0000256" key="1">
    <source>
        <dbReference type="ARBA" id="ARBA00008876"/>
    </source>
</evidence>
<reference evidence="4 5" key="1">
    <citation type="journal article" date="2011" name="BMC Genomics">
        <title>Genome sequencing reveals diversification of virulence factor content and possible host adaptation in distinct subpopulations of Salmonella enterica.</title>
        <authorList>
            <person name="den Bakker H.C."/>
            <person name="Moreno Switt A.I."/>
            <person name="Govoni G."/>
            <person name="Cummings C.A."/>
            <person name="Ranieri M.L."/>
            <person name="Degoricija L."/>
            <person name="Hoelzer K."/>
            <person name="Rodriguez-Rivera L.D."/>
            <person name="Brown S."/>
            <person name="Bolchacova E."/>
            <person name="Furtado M.R."/>
            <person name="Wiedmann M."/>
        </authorList>
    </citation>
    <scope>NUCLEOTIDE SEQUENCE [LARGE SCALE GENOMIC DNA]</scope>
    <source>
        <strain evidence="4 5">R8-3404</strain>
    </source>
</reference>
<dbReference type="InterPro" id="IPR051208">
    <property type="entry name" value="Class-I_Fumarase/Tartrate_DH"/>
</dbReference>
<feature type="domain" description="Fe-S hydro-lyase tartrate dehydratase beta-type catalytic" evidence="3">
    <location>
        <begin position="19"/>
        <end position="50"/>
    </location>
</feature>
<dbReference type="PANTHER" id="PTHR30389">
    <property type="entry name" value="FUMARATE HYDRATASE-RELATED"/>
    <property type="match status" value="1"/>
</dbReference>
<dbReference type="PANTHER" id="PTHR30389:SF0">
    <property type="entry name" value="FUMARATE HYDRATASE CLASS I, AEROBIC"/>
    <property type="match status" value="1"/>
</dbReference>
<accession>A0A6C8H3F0</accession>
<dbReference type="GO" id="GO:0016836">
    <property type="term" value="F:hydro-lyase activity"/>
    <property type="evidence" value="ECO:0007669"/>
    <property type="project" value="InterPro"/>
</dbReference>
<comment type="caution">
    <text evidence="4">The sequence shown here is derived from an EMBL/GenBank/DDBJ whole genome shotgun (WGS) entry which is preliminary data.</text>
</comment>
<protein>
    <recommendedName>
        <fullName evidence="3">Fe-S hydro-lyase tartrate dehydratase beta-type catalytic domain-containing protein</fullName>
    </recommendedName>
</protein>
<name>A0A6C8H3F0_SALET</name>
<comment type="similarity">
    <text evidence="1">Belongs to the class-I fumarase family.</text>
</comment>
<dbReference type="Proteomes" id="UP000003915">
    <property type="component" value="Unassembled WGS sequence"/>
</dbReference>
<keyword evidence="2" id="KW-0456">Lyase</keyword>
<dbReference type="EMBL" id="AFCV01000654">
    <property type="protein sequence ID" value="EHC91752.1"/>
    <property type="molecule type" value="Genomic_DNA"/>
</dbReference>
<evidence type="ECO:0000313" key="5">
    <source>
        <dbReference type="Proteomes" id="UP000003915"/>
    </source>
</evidence>
<evidence type="ECO:0000256" key="2">
    <source>
        <dbReference type="ARBA" id="ARBA00023239"/>
    </source>
</evidence>
<dbReference type="InterPro" id="IPR036660">
    <property type="entry name" value="Fe-S_hydroAse_TtdB_cat_sf"/>
</dbReference>
<dbReference type="AlphaFoldDB" id="A0A6C8H3F0"/>
<evidence type="ECO:0000313" key="4">
    <source>
        <dbReference type="EMBL" id="EHC91752.1"/>
    </source>
</evidence>
<proteinExistence type="inferred from homology"/>
<organism evidence="4 5">
    <name type="scientific">Salmonella enterica subsp. enterica serovar Uganda str. R8-3404</name>
    <dbReference type="NCBI Taxonomy" id="913083"/>
    <lineage>
        <taxon>Bacteria</taxon>
        <taxon>Pseudomonadati</taxon>
        <taxon>Pseudomonadota</taxon>
        <taxon>Gammaproteobacteria</taxon>
        <taxon>Enterobacterales</taxon>
        <taxon>Enterobacteriaceae</taxon>
        <taxon>Salmonella</taxon>
    </lineage>
</organism>
<dbReference type="InterPro" id="IPR004647">
    <property type="entry name" value="Fe-S_hydro-lyase_TtdB-typ_cat"/>
</dbReference>
<evidence type="ECO:0000259" key="3">
    <source>
        <dbReference type="Pfam" id="PF05683"/>
    </source>
</evidence>
<dbReference type="Gene3D" id="3.20.130.10">
    <property type="entry name" value="Fe-S hydro-lyase, tartrate dehydratase beta-type, catalytic domain"/>
    <property type="match status" value="1"/>
</dbReference>
<sequence length="91" mass="10239">MIRYFAGERRKRLAKGNRSQQVMLAKGNRSQQVTDACKKHGGFYLGSIGGRLIRSTPLSQAPYPVYTVVLLSLILIRPQTCEQCRHMISST</sequence>
<dbReference type="Pfam" id="PF05683">
    <property type="entry name" value="Fumerase_C"/>
    <property type="match status" value="1"/>
</dbReference>